<organism evidence="1 2">
    <name type="scientific">Dryococelus australis</name>
    <dbReference type="NCBI Taxonomy" id="614101"/>
    <lineage>
        <taxon>Eukaryota</taxon>
        <taxon>Metazoa</taxon>
        <taxon>Ecdysozoa</taxon>
        <taxon>Arthropoda</taxon>
        <taxon>Hexapoda</taxon>
        <taxon>Insecta</taxon>
        <taxon>Pterygota</taxon>
        <taxon>Neoptera</taxon>
        <taxon>Polyneoptera</taxon>
        <taxon>Phasmatodea</taxon>
        <taxon>Verophasmatodea</taxon>
        <taxon>Anareolatae</taxon>
        <taxon>Phasmatidae</taxon>
        <taxon>Eurycanthinae</taxon>
        <taxon>Dryococelus</taxon>
    </lineage>
</organism>
<dbReference type="PANTHER" id="PTHR46601">
    <property type="entry name" value="ULP_PROTEASE DOMAIN-CONTAINING PROTEIN"/>
    <property type="match status" value="1"/>
</dbReference>
<reference evidence="1 2" key="1">
    <citation type="submission" date="2023-02" db="EMBL/GenBank/DDBJ databases">
        <title>LHISI_Scaffold_Assembly.</title>
        <authorList>
            <person name="Stuart O.P."/>
            <person name="Cleave R."/>
            <person name="Magrath M.J.L."/>
            <person name="Mikheyev A.S."/>
        </authorList>
    </citation>
    <scope>NUCLEOTIDE SEQUENCE [LARGE SCALE GENOMIC DNA]</scope>
    <source>
        <strain evidence="1">Daus_M_001</strain>
        <tissue evidence="1">Leg muscle</tissue>
    </source>
</reference>
<sequence length="363" mass="40952">MTVKEAYSIFLLENPGIKVKISNFYYICPANVQLTSEIPHNVCVCKYHANFNYLIEAVNKKVQYFPNSAAKLLQIVCSESLIVATQGTLEEAVQKLNELPTTSLQDSRGAASQFKNRFMLSNLCYMQQDVGVEGEWYFFPTSHCKEAVDGIGAVKSRVKQSKAQIEDIDRHRELLNERLRLTIGIDKFQSLHFLKGYNTTSLIVGSTFRSEVFNFYFSDVYSDSDSINSTACETSPSGVFDTMIPTIAHITVEFTVQPTTDMLVSLRPLYEMGSTKKMIKLMILIQKFLKSFLGKQHIYQLIQYVTKMRLPTIASGLPHHKTVKIETFSKVGVELSKSCFSHRQLYVACSQVSDSKNIIGACS</sequence>
<evidence type="ECO:0000313" key="1">
    <source>
        <dbReference type="EMBL" id="KAJ8868176.1"/>
    </source>
</evidence>
<proteinExistence type="predicted"/>
<comment type="caution">
    <text evidence="1">The sequence shown here is derived from an EMBL/GenBank/DDBJ whole genome shotgun (WGS) entry which is preliminary data.</text>
</comment>
<dbReference type="Proteomes" id="UP001159363">
    <property type="component" value="Chromosome 14"/>
</dbReference>
<name>A0ABQ9G6U4_9NEOP</name>
<accession>A0ABQ9G6U4</accession>
<dbReference type="EMBL" id="JARBHB010000015">
    <property type="protein sequence ID" value="KAJ8868176.1"/>
    <property type="molecule type" value="Genomic_DNA"/>
</dbReference>
<dbReference type="PANTHER" id="PTHR46601:SF1">
    <property type="entry name" value="ADF-H DOMAIN-CONTAINING PROTEIN"/>
    <property type="match status" value="1"/>
</dbReference>
<protein>
    <submittedName>
        <fullName evidence="1">Uncharacterized protein</fullName>
    </submittedName>
</protein>
<keyword evidence="2" id="KW-1185">Reference proteome</keyword>
<gene>
    <name evidence="1" type="ORF">PR048_031985</name>
</gene>
<evidence type="ECO:0000313" key="2">
    <source>
        <dbReference type="Proteomes" id="UP001159363"/>
    </source>
</evidence>